<feature type="compositionally biased region" description="Basic and acidic residues" evidence="1">
    <location>
        <begin position="164"/>
        <end position="177"/>
    </location>
</feature>
<feature type="region of interest" description="Disordered" evidence="1">
    <location>
        <begin position="2263"/>
        <end position="2332"/>
    </location>
</feature>
<proteinExistence type="predicted"/>
<feature type="compositionally biased region" description="Polar residues" evidence="1">
    <location>
        <begin position="1944"/>
        <end position="1953"/>
    </location>
</feature>
<feature type="compositionally biased region" description="Basic and acidic residues" evidence="1">
    <location>
        <begin position="947"/>
        <end position="958"/>
    </location>
</feature>
<accession>A0A6P7TF05</accession>
<feature type="compositionally biased region" description="Polar residues" evidence="1">
    <location>
        <begin position="136"/>
        <end position="146"/>
    </location>
</feature>
<feature type="compositionally biased region" description="Polar residues" evidence="1">
    <location>
        <begin position="320"/>
        <end position="332"/>
    </location>
</feature>
<organism evidence="2 3">
    <name type="scientific">Octopus sinensis</name>
    <name type="common">East Asian common octopus</name>
    <dbReference type="NCBI Taxonomy" id="2607531"/>
    <lineage>
        <taxon>Eukaryota</taxon>
        <taxon>Metazoa</taxon>
        <taxon>Spiralia</taxon>
        <taxon>Lophotrochozoa</taxon>
        <taxon>Mollusca</taxon>
        <taxon>Cephalopoda</taxon>
        <taxon>Coleoidea</taxon>
        <taxon>Octopodiformes</taxon>
        <taxon>Octopoda</taxon>
        <taxon>Incirrata</taxon>
        <taxon>Octopodidae</taxon>
        <taxon>Octopus</taxon>
    </lineage>
</organism>
<feature type="compositionally biased region" description="Basic and acidic residues" evidence="1">
    <location>
        <begin position="79"/>
        <end position="90"/>
    </location>
</feature>
<sequence>MAASSRLGKKLATKTRLSASLDPKLTTDSVNETRKYSCEKSDYKRKHTIGRRRAVSRVVTYDESVPLYEAFVRAAELREKKSETARDKNHGNVSTPSMSSVRENDKGREDISATSSTTPVINDSTKTKKYLRSVNHKSNTLLSSELQHGVKKRKNLKRLQLKNDALKMKNQRSEVQIKKQTGKGRPKKSASLPSSSMLSSKRTSSLRTKKTISKSNVDNLLRLNKGKKLSVCLIRLKREASLNAAAKVNLIYNESLQSPSSTVLSSPSSAFCSSHSGGSKQTTQTHALGSRTYRQMKKNKHKIVNKTKNARGLRLKRDSSLATISSPANSLTPSPRSSSSRSSCSSSSLWQCKSVAEMITVKKRKPGRRKQHDTSSSSSSSFSSPNRSKRQLKTKTKKHKGPSLSIAKKSLEPKKSRLKKCHTVRSTRRQQQQQQQQQQRKKKSKELEERKKHLKFSQTENLVKPVLNRKLKECNIHELDSSSSNLLQSDNAKGVDVISSLPVSASKKRNLGFMSAQEYYVGASNIKSIPAMKKHRNEYLSPSKLIPSNAKTTSSISIPLSENRKLKFQTSLSSTCRRSCYTCRLQAGVRLKEFETRCEKANEELQHDANMNKAIMNHGQCAKDCITCHLGADMRLNEYECDETNCKINMNDGIYQGNDILSCHLRAGLEKYRVGCEADSSGTQCHKNCIICHHFSSGMGGYHVGCENKNMEGERNPNNDGIAVVNACRFVQANDAPSPLLAPTSTLPSHEKNCSAALENSVTLMQCCHQRQHHHRHHHHLNQHPHLSPLENPQNLFRNQNPAESSKKQRTLKKLEHNEAIDEDLDVVTVPDDNPATKYLNFNVKDNYQCRAMSCNVIQEKFTNANEELINKRLTNIDISTNDSHADCENLKNIKSLKLPNDDGIDETIDGSDVIDVVGDEDISASPDYRQNLISNFKFGETTLGNDNRHDHQHKHDDNDDGNDSSKQCKSVNDFKFEKLTLTNKQNKKFGFGVAVAVSSGSSSSSSSLLANEFSRSNCYQSLNSNRNDSISNTTNNKKNPGKSTAKSLHFTNLQALKSNERLDGASTADAVSTPALTSAKDTHANYPNLIIIGDDDNKLIYPTKRSATEVVGDVHPKKRCYKYTPPLDGIGSSRFPSSTAGATTTTSFGLCSNKYYYCSSSSSNSSSNDGGVSNMKNTFVSNNNINSIDNNKLGGVCAKELYCSNEEQYICYEANCQKHSPMMENSLRKVPKSLADLNIPSYETCSMTTKRTITPKELNKLKLSRIGSLQGKTWGKHTMIAKGMVERSDKCKLTEKSAGFNEETCGNHPVMAKRVIERSDKCNLSGKGADFHGKNWEKHNTKIAKFVPRKRSQKVAGFHGQNWEKDARVSNSVSGKTFENIAGFHGENWEKHTAGISNLMSGKTPENIGGFHGQIWGKDAVVSNLVSGKIFENVAGFDGDNWEKCTTGISNLVSGKRSEKVTGFSGQTWEKDVRISNLASGKTNENISGRFHGEDWEKCTTGISNLMSGKTSKNISDFHGQDWEKNAGVSNLVPGKASAKITDFDSKICEKNAMITNLMSKRKDECKVSEKLTSFEGEICGKDTVVASSSSRIGEYKTAEKFASFEGEICGKPPLISKAMPEGSDKFKISQKIASFDGEIFDKNAVMTNLMPERSDGFKISNKITSFDGEICDKNAVMTTLMPERSGEFKISEKIASFAGQTCDKSAVILKSVPACLPSPEAKRSGNIASFAGQTCDKSVGILKAMPAHKSSSEAKLSADITSFDGQPCDKSVVILKSIPACMPSPDAKLSANIASFDGQTCDNCPAVAKSLLERKAGKIQLARKNVAAFDRQSCDKKKHPVMSMRKSVPKKPIECKFPKEIACFDATECCESHFMMEESLQHHGECKGSKNLGVERETCGKSLLTKGSLLHTPSKVSLRTASLCTDVQSCKHHLVMEELSQLSHGKSSTFKGSKRVSAERESCRKSLLMKGSPSHKPSKTSSRTSSLSRELQSSCKKHSSSEGSLAYKAHKCKSIAGDNLKMQPCTKHMLREKPLRKSSKLTEKATRLDLKTESCSKHIMPREAPVRKSSKLTEKPTGLDLKAQMCRKFAVTKECESLPVKASKRIASLNAQAIMDLCQETRQSRRDLNQDSHRSARTHYIFNPRRQSCRWVNGLGMILMNNMADGEDLSNEDEDILSQKMLSSCSMTGLGVSADATKIVCSASGTNSNTICSGVKNNSKKLAAATKNNNNNNNNNISRDVDMRVLSDISPSDDCSVDMQIKKQNSSSSSNNSSSGTTTCDTATLTTKNKNLNSNSASSLSSSSSSKFSNVNNIVSHPKTTPSTDSTKTTHPSCSSLPCMLGATGAGRDNSTHSQCQAFTLTGIGSITNFTNVPYHPQTYGRGQFSVPCSHYGYYPNGNYCSHPTPMVPQLSEPCVLSHSLPIHVPHAEVKVLIHNPIPTQPLYNIQPMMQR</sequence>
<feature type="compositionally biased region" description="Basic residues" evidence="1">
    <location>
        <begin position="361"/>
        <end position="371"/>
    </location>
</feature>
<reference evidence="3" key="1">
    <citation type="submission" date="2025-08" db="UniProtKB">
        <authorList>
            <consortium name="RefSeq"/>
        </authorList>
    </citation>
    <scope>IDENTIFICATION</scope>
</reference>
<feature type="region of interest" description="Disordered" evidence="1">
    <location>
        <begin position="358"/>
        <end position="453"/>
    </location>
</feature>
<feature type="region of interest" description="Disordered" evidence="1">
    <location>
        <begin position="267"/>
        <end position="346"/>
    </location>
</feature>
<feature type="compositionally biased region" description="Low complexity" evidence="1">
    <location>
        <begin position="267"/>
        <end position="279"/>
    </location>
</feature>
<feature type="region of interest" description="Disordered" evidence="1">
    <location>
        <begin position="775"/>
        <end position="812"/>
    </location>
</feature>
<feature type="compositionally biased region" description="Basic and acidic residues" evidence="1">
    <location>
        <begin position="102"/>
        <end position="111"/>
    </location>
</feature>
<feature type="compositionally biased region" description="Basic residues" evidence="1">
    <location>
        <begin position="387"/>
        <end position="401"/>
    </location>
</feature>
<feature type="compositionally biased region" description="Low complexity" evidence="1">
    <location>
        <begin position="429"/>
        <end position="438"/>
    </location>
</feature>
<name>A0A6P7TF05_9MOLL</name>
<feature type="compositionally biased region" description="Low complexity" evidence="1">
    <location>
        <begin position="2267"/>
        <end position="2332"/>
    </location>
</feature>
<feature type="region of interest" description="Disordered" evidence="1">
    <location>
        <begin position="1023"/>
        <end position="1046"/>
    </location>
</feature>
<evidence type="ECO:0000313" key="3">
    <source>
        <dbReference type="RefSeq" id="XP_029648502.1"/>
    </source>
</evidence>
<feature type="compositionally biased region" description="Polar residues" evidence="1">
    <location>
        <begin position="91"/>
        <end position="101"/>
    </location>
</feature>
<keyword evidence="2" id="KW-1185">Reference proteome</keyword>
<feature type="compositionally biased region" description="Low complexity" evidence="1">
    <location>
        <begin position="375"/>
        <end position="384"/>
    </location>
</feature>
<evidence type="ECO:0000313" key="2">
    <source>
        <dbReference type="Proteomes" id="UP000515154"/>
    </source>
</evidence>
<feature type="compositionally biased region" description="Polar residues" evidence="1">
    <location>
        <begin position="791"/>
        <end position="804"/>
    </location>
</feature>
<feature type="compositionally biased region" description="Low complexity" evidence="1">
    <location>
        <begin position="189"/>
        <end position="206"/>
    </location>
</feature>
<dbReference type="Proteomes" id="UP000515154">
    <property type="component" value="Linkage group LG20"/>
</dbReference>
<feature type="compositionally biased region" description="Polar residues" evidence="1">
    <location>
        <begin position="112"/>
        <end position="124"/>
    </location>
</feature>
<gene>
    <name evidence="3" type="primary">LOC115222450</name>
</gene>
<feature type="compositionally biased region" description="Low complexity" evidence="1">
    <location>
        <begin position="333"/>
        <end position="346"/>
    </location>
</feature>
<feature type="region of interest" description="Disordered" evidence="1">
    <location>
        <begin position="79"/>
        <end position="210"/>
    </location>
</feature>
<dbReference type="RefSeq" id="XP_029648502.1">
    <property type="nucleotide sequence ID" value="XM_029792642.2"/>
</dbReference>
<feature type="compositionally biased region" description="Basic residues" evidence="1">
    <location>
        <begin position="149"/>
        <end position="160"/>
    </location>
</feature>
<feature type="compositionally biased region" description="Low complexity" evidence="1">
    <location>
        <begin position="1974"/>
        <end position="1996"/>
    </location>
</feature>
<feature type="compositionally biased region" description="Basic residues" evidence="1">
    <location>
        <begin position="416"/>
        <end position="428"/>
    </location>
</feature>
<feature type="compositionally biased region" description="Basic residues" evidence="1">
    <location>
        <begin position="294"/>
        <end position="314"/>
    </location>
</feature>
<dbReference type="KEGG" id="osn:115222450"/>
<evidence type="ECO:0000256" key="1">
    <source>
        <dbReference type="SAM" id="MobiDB-lite"/>
    </source>
</evidence>
<feature type="region of interest" description="Disordered" evidence="1">
    <location>
        <begin position="1944"/>
        <end position="2001"/>
    </location>
</feature>
<feature type="region of interest" description="Disordered" evidence="1">
    <location>
        <begin position="944"/>
        <end position="967"/>
    </location>
</feature>
<protein>
    <submittedName>
        <fullName evidence="3">Uncharacterized protein LOC115222450</fullName>
    </submittedName>
</protein>